<comment type="caution">
    <text evidence="1">The sequence shown here is derived from an EMBL/GenBank/DDBJ whole genome shotgun (WGS) entry which is preliminary data.</text>
</comment>
<proteinExistence type="predicted"/>
<protein>
    <submittedName>
        <fullName evidence="1">Uncharacterized protein</fullName>
    </submittedName>
</protein>
<gene>
    <name evidence="1" type="ORF">O181_039459</name>
</gene>
<dbReference type="OrthoDB" id="3268967at2759"/>
<evidence type="ECO:0000313" key="1">
    <source>
        <dbReference type="EMBL" id="MBW0499744.1"/>
    </source>
</evidence>
<dbReference type="EMBL" id="AVOT02015428">
    <property type="protein sequence ID" value="MBW0499744.1"/>
    <property type="molecule type" value="Genomic_DNA"/>
</dbReference>
<evidence type="ECO:0000313" key="2">
    <source>
        <dbReference type="Proteomes" id="UP000765509"/>
    </source>
</evidence>
<reference evidence="1" key="1">
    <citation type="submission" date="2021-03" db="EMBL/GenBank/DDBJ databases">
        <title>Draft genome sequence of rust myrtle Austropuccinia psidii MF-1, a brazilian biotype.</title>
        <authorList>
            <person name="Quecine M.C."/>
            <person name="Pachon D.M.R."/>
            <person name="Bonatelli M.L."/>
            <person name="Correr F.H."/>
            <person name="Franceschini L.M."/>
            <person name="Leite T.F."/>
            <person name="Margarido G.R.A."/>
            <person name="Almeida C.A."/>
            <person name="Ferrarezi J.A."/>
            <person name="Labate C.A."/>
        </authorList>
    </citation>
    <scope>NUCLEOTIDE SEQUENCE</scope>
    <source>
        <strain evidence="1">MF-1</strain>
    </source>
</reference>
<dbReference type="Proteomes" id="UP000765509">
    <property type="component" value="Unassembled WGS sequence"/>
</dbReference>
<keyword evidence="2" id="KW-1185">Reference proteome</keyword>
<name>A0A9Q3DAD4_9BASI</name>
<organism evidence="1 2">
    <name type="scientific">Austropuccinia psidii MF-1</name>
    <dbReference type="NCBI Taxonomy" id="1389203"/>
    <lineage>
        <taxon>Eukaryota</taxon>
        <taxon>Fungi</taxon>
        <taxon>Dikarya</taxon>
        <taxon>Basidiomycota</taxon>
        <taxon>Pucciniomycotina</taxon>
        <taxon>Pucciniomycetes</taxon>
        <taxon>Pucciniales</taxon>
        <taxon>Sphaerophragmiaceae</taxon>
        <taxon>Austropuccinia</taxon>
    </lineage>
</organism>
<accession>A0A9Q3DAD4</accession>
<dbReference type="AlphaFoldDB" id="A0A9Q3DAD4"/>
<sequence>MIQTFEDMMRMVFDYGLELKNSDGLTYYWYTLIPESELAYKTSVHASTGNNPAMLERGWNPNILVDNLKKYLIGIHPAALRFELLLDKVRHLAKQSMTDALEYANQKDDKGHITWEFKAGDLIIVSTLKFENMKGPKKLKYSFEGTFIIKALH</sequence>